<dbReference type="Proteomes" id="UP000070539">
    <property type="component" value="Unassembled WGS sequence"/>
</dbReference>
<organism evidence="1 2">
    <name type="scientific">Anaerotignum neopropionicum</name>
    <dbReference type="NCBI Taxonomy" id="36847"/>
    <lineage>
        <taxon>Bacteria</taxon>
        <taxon>Bacillati</taxon>
        <taxon>Bacillota</taxon>
        <taxon>Clostridia</taxon>
        <taxon>Lachnospirales</taxon>
        <taxon>Anaerotignaceae</taxon>
        <taxon>Anaerotignum</taxon>
    </lineage>
</organism>
<name>A0A136WFZ1_9FIRM</name>
<dbReference type="AlphaFoldDB" id="A0A136WFZ1"/>
<accession>A0A136WFZ1</accession>
<dbReference type="EMBL" id="LRVM01000003">
    <property type="protein sequence ID" value="KXL53370.1"/>
    <property type="molecule type" value="Genomic_DNA"/>
</dbReference>
<proteinExistence type="predicted"/>
<sequence>MYYKKQGNEPPVIKSGCAYTESYYFDGYLFLKYSVGNVPSEGLEEITQEEFEANKPVIPEPEPQPTEQDILQAELLLNQMSILDNQGAQDAVMAEILLGQLEV</sequence>
<protein>
    <submittedName>
        <fullName evidence="1">Uncharacterized protein</fullName>
    </submittedName>
</protein>
<evidence type="ECO:0000313" key="1">
    <source>
        <dbReference type="EMBL" id="KXL53370.1"/>
    </source>
</evidence>
<comment type="caution">
    <text evidence="1">The sequence shown here is derived from an EMBL/GenBank/DDBJ whole genome shotgun (WGS) entry which is preliminary data.</text>
</comment>
<evidence type="ECO:0000313" key="2">
    <source>
        <dbReference type="Proteomes" id="UP000070539"/>
    </source>
</evidence>
<dbReference type="STRING" id="36847.CLNEO_13410"/>
<gene>
    <name evidence="1" type="ORF">CLNEO_13410</name>
</gene>
<dbReference type="RefSeq" id="WP_066086350.1">
    <property type="nucleotide sequence ID" value="NZ_LRVM01000003.1"/>
</dbReference>
<keyword evidence="2" id="KW-1185">Reference proteome</keyword>
<reference evidence="1 2" key="1">
    <citation type="submission" date="2016-01" db="EMBL/GenBank/DDBJ databases">
        <title>Genome sequence of Clostridium neopropionicum X4, DSM-3847.</title>
        <authorList>
            <person name="Poehlein A."/>
            <person name="Beck M.H."/>
            <person name="Bengelsdorf F.R."/>
            <person name="Daniel R."/>
            <person name="Duerre P."/>
        </authorList>
    </citation>
    <scope>NUCLEOTIDE SEQUENCE [LARGE SCALE GENOMIC DNA]</scope>
    <source>
        <strain evidence="1 2">DSM-3847</strain>
    </source>
</reference>